<gene>
    <name evidence="2" type="ORF">DWB77_00567</name>
</gene>
<dbReference type="Proteomes" id="UP000271554">
    <property type="component" value="Chromosome"/>
</dbReference>
<keyword evidence="1" id="KW-1133">Transmembrane helix</keyword>
<protein>
    <submittedName>
        <fullName evidence="2">Uncharacterized protein</fullName>
    </submittedName>
</protein>
<reference evidence="2 3" key="1">
    <citation type="submission" date="2018-10" db="EMBL/GenBank/DDBJ databases">
        <title>Relationship between Morphology and Antimicrobial Activity in Streptomyces.</title>
        <authorList>
            <person name="Kang H.J."/>
            <person name="Kim S.B."/>
        </authorList>
    </citation>
    <scope>NUCLEOTIDE SEQUENCE [LARGE SCALE GENOMIC DNA]</scope>
    <source>
        <strain evidence="2 3">BH38</strain>
    </source>
</reference>
<name>A0A387HBW9_9ACTN</name>
<keyword evidence="1" id="KW-0812">Transmembrane</keyword>
<keyword evidence="3" id="KW-1185">Reference proteome</keyword>
<feature type="transmembrane region" description="Helical" evidence="1">
    <location>
        <begin position="40"/>
        <end position="65"/>
    </location>
</feature>
<keyword evidence="1" id="KW-0472">Membrane</keyword>
<sequence length="67" mass="7327">MLVFLIPLFLGVAVLADFRGIRTSYARHGRTPEKARQVQRTTIATGVVAVAVSLFAFAAEAHYLLSH</sequence>
<dbReference type="EMBL" id="CP032698">
    <property type="protein sequence ID" value="AYG78460.1"/>
    <property type="molecule type" value="Genomic_DNA"/>
</dbReference>
<organism evidence="2 3">
    <name type="scientific">Streptomyces hundungensis</name>
    <dbReference type="NCBI Taxonomy" id="1077946"/>
    <lineage>
        <taxon>Bacteria</taxon>
        <taxon>Bacillati</taxon>
        <taxon>Actinomycetota</taxon>
        <taxon>Actinomycetes</taxon>
        <taxon>Kitasatosporales</taxon>
        <taxon>Streptomycetaceae</taxon>
        <taxon>Streptomyces</taxon>
    </lineage>
</organism>
<evidence type="ECO:0000313" key="3">
    <source>
        <dbReference type="Proteomes" id="UP000271554"/>
    </source>
</evidence>
<dbReference type="KEGG" id="shun:DWB77_00567"/>
<dbReference type="AlphaFoldDB" id="A0A387HBW9"/>
<proteinExistence type="predicted"/>
<accession>A0A387HBW9</accession>
<evidence type="ECO:0000256" key="1">
    <source>
        <dbReference type="SAM" id="Phobius"/>
    </source>
</evidence>
<evidence type="ECO:0000313" key="2">
    <source>
        <dbReference type="EMBL" id="AYG78460.1"/>
    </source>
</evidence>